<dbReference type="Pfam" id="PF01823">
    <property type="entry name" value="MACPF"/>
    <property type="match status" value="1"/>
</dbReference>
<organism evidence="2 3">
    <name type="scientific">Mytilus coruscus</name>
    <name type="common">Sea mussel</name>
    <dbReference type="NCBI Taxonomy" id="42192"/>
    <lineage>
        <taxon>Eukaryota</taxon>
        <taxon>Metazoa</taxon>
        <taxon>Spiralia</taxon>
        <taxon>Lophotrochozoa</taxon>
        <taxon>Mollusca</taxon>
        <taxon>Bivalvia</taxon>
        <taxon>Autobranchia</taxon>
        <taxon>Pteriomorphia</taxon>
        <taxon>Mytilida</taxon>
        <taxon>Mytiloidea</taxon>
        <taxon>Mytilidae</taxon>
        <taxon>Mytilinae</taxon>
        <taxon>Mytilus</taxon>
    </lineage>
</organism>
<feature type="domain" description="MACPF" evidence="1">
    <location>
        <begin position="19"/>
        <end position="104"/>
    </location>
</feature>
<proteinExistence type="predicted"/>
<evidence type="ECO:0000313" key="2">
    <source>
        <dbReference type="EMBL" id="CAC5417203.1"/>
    </source>
</evidence>
<sequence length="727" mass="82800">MSFRLGVFSGDAAFSVGVTSNEELREMLSKTEKEQREYYIGGRPPSVDYSAGSTEALREWARSAAENPAPIRYKLVSIDAIIRPEYFKKKILGLYEKKQCFRKALFSHCTSMIPAYHCSLRSESSADGYPGTFKYGDFIKIRNGHRYLALSQHYGISPGVTMKPLTTVSEITNYDGLFQLVPPDVFSDKLGLTIHYGEPFLLKTIKGDKLHIGRSIILNTDKPVETRLLDLFNDQDETIYTFGRKKDNLFLLIISNVGFFTMHYRNVNISHSPITDYSVFLKKEHACSYLITIRSHCYNGKVKHYQIEMVGSKGTTSNTVVVGNIDECLCPGRNPCGSYWFHTLVVNQDIGGIHTVRITGKYGVSTDGIWELKVKSIINGEKRQVAWDWDHARGRVHEIKNSLKKWTRKIDLDVYPVQFTFLSSNIANLEGQPLQIGDTGFIHILSSVPRMSFWDQPLTHVVSLEDMDEVGVKEIGPKPHMPLSAVCDDLIYPSAANISQRYENPDGTCISVSFDVKVRILYVEIETESIINFSIAYLNESNKTFMQIPNVERTQTSNTQNFTSKSPLYTTAIKIRTMDKKDKMNIANLIKMILVVGCPSAILDTGMPDTVTEEWTIELSDNVIRTNPYLHVIPRYKTTVDPVALFEEIERPLSQSFSLKFPLLENQYDCDFPLESLQNRLQENTAEVKYDPCQLDGLLSALVLYLPVYFMRINFYRDHSWTLQQYP</sequence>
<keyword evidence="3" id="KW-1185">Reference proteome</keyword>
<protein>
    <recommendedName>
        <fullName evidence="1">MACPF domain-containing protein</fullName>
    </recommendedName>
</protein>
<reference evidence="2 3" key="1">
    <citation type="submission" date="2020-06" db="EMBL/GenBank/DDBJ databases">
        <authorList>
            <person name="Li R."/>
            <person name="Bekaert M."/>
        </authorList>
    </citation>
    <scope>NUCLEOTIDE SEQUENCE [LARGE SCALE GENOMIC DNA]</scope>
    <source>
        <strain evidence="3">wild</strain>
    </source>
</reference>
<gene>
    <name evidence="2" type="ORF">MCOR_49740</name>
</gene>
<dbReference type="InterPro" id="IPR020864">
    <property type="entry name" value="MACPF"/>
</dbReference>
<evidence type="ECO:0000259" key="1">
    <source>
        <dbReference type="Pfam" id="PF01823"/>
    </source>
</evidence>
<accession>A0A6J8EB68</accession>
<dbReference type="Proteomes" id="UP000507470">
    <property type="component" value="Unassembled WGS sequence"/>
</dbReference>
<name>A0A6J8EB68_MYTCO</name>
<dbReference type="EMBL" id="CACVKT020008730">
    <property type="protein sequence ID" value="CAC5417203.1"/>
    <property type="molecule type" value="Genomic_DNA"/>
</dbReference>
<dbReference type="OrthoDB" id="6090726at2759"/>
<evidence type="ECO:0000313" key="3">
    <source>
        <dbReference type="Proteomes" id="UP000507470"/>
    </source>
</evidence>
<dbReference type="AlphaFoldDB" id="A0A6J8EB68"/>